<proteinExistence type="predicted"/>
<reference evidence="2" key="1">
    <citation type="submission" date="2022-06" db="EMBL/GenBank/DDBJ databases">
        <title>Aquibacillus sp. a new bacterium isolated from soil saline samples.</title>
        <authorList>
            <person name="Galisteo C."/>
            <person name="De La Haba R."/>
            <person name="Sanchez-Porro C."/>
            <person name="Ventosa A."/>
        </authorList>
    </citation>
    <scope>NUCLEOTIDE SEQUENCE</scope>
    <source>
        <strain evidence="2">3ASR75-54</strain>
    </source>
</reference>
<dbReference type="AlphaFoldDB" id="A0A9X3WEG4"/>
<feature type="transmembrane region" description="Helical" evidence="1">
    <location>
        <begin position="5"/>
        <end position="28"/>
    </location>
</feature>
<keyword evidence="1" id="KW-0812">Transmembrane</keyword>
<evidence type="ECO:0000313" key="2">
    <source>
        <dbReference type="EMBL" id="MDC3417213.1"/>
    </source>
</evidence>
<protein>
    <submittedName>
        <fullName evidence="2">Uncharacterized protein</fullName>
    </submittedName>
</protein>
<name>A0A9X3WEG4_9BACI</name>
<dbReference type="RefSeq" id="WP_272446281.1">
    <property type="nucleotide sequence ID" value="NZ_JAMQKC010000007.1"/>
</dbReference>
<organism evidence="2 3">
    <name type="scientific">Aquibacillus salsiterrae</name>
    <dbReference type="NCBI Taxonomy" id="2950439"/>
    <lineage>
        <taxon>Bacteria</taxon>
        <taxon>Bacillati</taxon>
        <taxon>Bacillota</taxon>
        <taxon>Bacilli</taxon>
        <taxon>Bacillales</taxon>
        <taxon>Bacillaceae</taxon>
        <taxon>Aquibacillus</taxon>
    </lineage>
</organism>
<dbReference type="InterPro" id="IPR058887">
    <property type="entry name" value="YuzI-like"/>
</dbReference>
<keyword evidence="1" id="KW-0472">Membrane</keyword>
<dbReference type="EMBL" id="JAMQKC010000007">
    <property type="protein sequence ID" value="MDC3417213.1"/>
    <property type="molecule type" value="Genomic_DNA"/>
</dbReference>
<accession>A0A9X3WEG4</accession>
<sequence length="67" mass="7516">MIYLLIFLIGFGLAVSGGVSIILYLNFIPAGLNWHDYLTFIQGRIECYFLPIGLIIMIATINKLPVK</sequence>
<feature type="transmembrane region" description="Helical" evidence="1">
    <location>
        <begin position="48"/>
        <end position="66"/>
    </location>
</feature>
<dbReference type="Proteomes" id="UP001145069">
    <property type="component" value="Unassembled WGS sequence"/>
</dbReference>
<dbReference type="Pfam" id="PF26135">
    <property type="entry name" value="YuzI"/>
    <property type="match status" value="1"/>
</dbReference>
<evidence type="ECO:0000256" key="1">
    <source>
        <dbReference type="SAM" id="Phobius"/>
    </source>
</evidence>
<comment type="caution">
    <text evidence="2">The sequence shown here is derived from an EMBL/GenBank/DDBJ whole genome shotgun (WGS) entry which is preliminary data.</text>
</comment>
<keyword evidence="3" id="KW-1185">Reference proteome</keyword>
<evidence type="ECO:0000313" key="3">
    <source>
        <dbReference type="Proteomes" id="UP001145069"/>
    </source>
</evidence>
<gene>
    <name evidence="2" type="ORF">NC799_09840</name>
</gene>
<keyword evidence="1" id="KW-1133">Transmembrane helix</keyword>